<dbReference type="InterPro" id="IPR006162">
    <property type="entry name" value="Ppantetheine_attach_site"/>
</dbReference>
<dbReference type="SUPFAM" id="SSF47336">
    <property type="entry name" value="ACP-like"/>
    <property type="match status" value="2"/>
</dbReference>
<accession>A0A0G0AI25</accession>
<dbReference type="SUPFAM" id="SSF51735">
    <property type="entry name" value="NAD(P)-binding Rossmann-fold domains"/>
    <property type="match status" value="2"/>
</dbReference>
<dbReference type="InterPro" id="IPR045851">
    <property type="entry name" value="AMP-bd_C_sf"/>
</dbReference>
<dbReference type="InterPro" id="IPR049900">
    <property type="entry name" value="PKS_mFAS_DH"/>
</dbReference>
<dbReference type="InterPro" id="IPR020841">
    <property type="entry name" value="PKS_Beta-ketoAc_synthase_dom"/>
</dbReference>
<dbReference type="InterPro" id="IPR029063">
    <property type="entry name" value="SAM-dependent_MTases_sf"/>
</dbReference>
<comment type="similarity">
    <text evidence="9">In the C-terminal section; belongs to the NRP synthetase family.</text>
</comment>
<dbReference type="Pfam" id="PF07993">
    <property type="entry name" value="NAD_binding_4"/>
    <property type="match status" value="1"/>
</dbReference>
<dbReference type="CDD" id="cd19532">
    <property type="entry name" value="C_PKS-NRPS"/>
    <property type="match status" value="1"/>
</dbReference>
<evidence type="ECO:0000259" key="12">
    <source>
        <dbReference type="PROSITE" id="PS50075"/>
    </source>
</evidence>
<evidence type="ECO:0000256" key="1">
    <source>
        <dbReference type="ARBA" id="ARBA00022450"/>
    </source>
</evidence>
<feature type="region of interest" description="C-terminal hotdog fold" evidence="10">
    <location>
        <begin position="1089"/>
        <end position="1241"/>
    </location>
</feature>
<keyword evidence="8" id="KW-0511">Multifunctional enzyme</keyword>
<dbReference type="Gene3D" id="3.40.366.10">
    <property type="entry name" value="Malonyl-Coenzyme A Acyl Carrier Protein, domain 2"/>
    <property type="match status" value="1"/>
</dbReference>
<dbReference type="SMART" id="SM00827">
    <property type="entry name" value="PKS_AT"/>
    <property type="match status" value="1"/>
</dbReference>
<dbReference type="Pfam" id="PF08659">
    <property type="entry name" value="KR"/>
    <property type="match status" value="1"/>
</dbReference>
<dbReference type="SUPFAM" id="SSF53901">
    <property type="entry name" value="Thiolase-like"/>
    <property type="match status" value="1"/>
</dbReference>
<dbReference type="Pfam" id="PF00698">
    <property type="entry name" value="Acyl_transf_1"/>
    <property type="match status" value="1"/>
</dbReference>
<dbReference type="SUPFAM" id="SSF52151">
    <property type="entry name" value="FabD/lysophospholipase-like"/>
    <property type="match status" value="1"/>
</dbReference>
<dbReference type="InterPro" id="IPR001227">
    <property type="entry name" value="Ac_transferase_dom_sf"/>
</dbReference>
<keyword evidence="4" id="KW-0489">Methyltransferase</keyword>
<evidence type="ECO:0000313" key="15">
    <source>
        <dbReference type="EMBL" id="KKP04599.1"/>
    </source>
</evidence>
<protein>
    <submittedName>
        <fullName evidence="15">Lovastatin nonaketide synthase</fullName>
    </submittedName>
</protein>
<dbReference type="InterPro" id="IPR042099">
    <property type="entry name" value="ANL_N_sf"/>
</dbReference>
<dbReference type="PROSITE" id="PS00455">
    <property type="entry name" value="AMP_BINDING"/>
    <property type="match status" value="1"/>
</dbReference>
<dbReference type="SUPFAM" id="SSF56801">
    <property type="entry name" value="Acetyl-CoA synthetase-like"/>
    <property type="match status" value="1"/>
</dbReference>
<dbReference type="Gene3D" id="3.30.300.30">
    <property type="match status" value="1"/>
</dbReference>
<feature type="region of interest" description="Disordered" evidence="11">
    <location>
        <begin position="2489"/>
        <end position="2527"/>
    </location>
</feature>
<dbReference type="InterPro" id="IPR000873">
    <property type="entry name" value="AMP-dep_synth/lig_dom"/>
</dbReference>
<dbReference type="InterPro" id="IPR042104">
    <property type="entry name" value="PKS_dehydratase_sf"/>
</dbReference>
<proteinExistence type="inferred from homology"/>
<keyword evidence="7" id="KW-0560">Oxidoreductase</keyword>
<feature type="active site" description="Proton donor; for dehydratase activity" evidence="10">
    <location>
        <position position="1149"/>
    </location>
</feature>
<dbReference type="FunFam" id="3.40.47.10:FF:000019">
    <property type="entry name" value="Polyketide synthase type I"/>
    <property type="match status" value="1"/>
</dbReference>
<dbReference type="InterPro" id="IPR014031">
    <property type="entry name" value="Ketoacyl_synth_C"/>
</dbReference>
<dbReference type="InterPro" id="IPR020845">
    <property type="entry name" value="AMP-binding_CS"/>
</dbReference>
<dbReference type="InterPro" id="IPR049551">
    <property type="entry name" value="PKS_DH_C"/>
</dbReference>
<dbReference type="Gene3D" id="3.40.50.150">
    <property type="entry name" value="Vaccinia Virus protein VP39"/>
    <property type="match status" value="1"/>
</dbReference>
<dbReference type="InterPro" id="IPR013968">
    <property type="entry name" value="PKS_KR"/>
</dbReference>
<dbReference type="InterPro" id="IPR020806">
    <property type="entry name" value="PKS_PP-bd"/>
</dbReference>
<evidence type="ECO:0000256" key="2">
    <source>
        <dbReference type="ARBA" id="ARBA00022553"/>
    </source>
</evidence>
<dbReference type="Gene3D" id="3.10.129.110">
    <property type="entry name" value="Polyketide synthase dehydratase"/>
    <property type="match status" value="1"/>
</dbReference>
<organism evidence="15 16">
    <name type="scientific">Trichoderma harzianum</name>
    <name type="common">Hypocrea lixii</name>
    <dbReference type="NCBI Taxonomy" id="5544"/>
    <lineage>
        <taxon>Eukaryota</taxon>
        <taxon>Fungi</taxon>
        <taxon>Dikarya</taxon>
        <taxon>Ascomycota</taxon>
        <taxon>Pezizomycotina</taxon>
        <taxon>Sordariomycetes</taxon>
        <taxon>Hypocreomycetidae</taxon>
        <taxon>Hypocreales</taxon>
        <taxon>Hypocreaceae</taxon>
        <taxon>Trichoderma</taxon>
    </lineage>
</organism>
<evidence type="ECO:0000313" key="16">
    <source>
        <dbReference type="Proteomes" id="UP000034112"/>
    </source>
</evidence>
<dbReference type="SMART" id="SM00826">
    <property type="entry name" value="PKS_DH"/>
    <property type="match status" value="1"/>
</dbReference>
<dbReference type="Pfam" id="PF00668">
    <property type="entry name" value="Condensation"/>
    <property type="match status" value="1"/>
</dbReference>
<feature type="domain" description="Carrier" evidence="12">
    <location>
        <begin position="2365"/>
        <end position="2443"/>
    </location>
</feature>
<dbReference type="GO" id="GO:0009403">
    <property type="term" value="P:toxin biosynthetic process"/>
    <property type="evidence" value="ECO:0007669"/>
    <property type="project" value="UniProtKB-ARBA"/>
</dbReference>
<dbReference type="PROSITE" id="PS50075">
    <property type="entry name" value="CARRIER"/>
    <property type="match status" value="2"/>
</dbReference>
<dbReference type="CDD" id="cd05930">
    <property type="entry name" value="A_NRPS"/>
    <property type="match status" value="1"/>
</dbReference>
<dbReference type="InterPro" id="IPR036291">
    <property type="entry name" value="NAD(P)-bd_dom_sf"/>
</dbReference>
<dbReference type="GO" id="GO:0031177">
    <property type="term" value="F:phosphopantetheine binding"/>
    <property type="evidence" value="ECO:0007669"/>
    <property type="project" value="InterPro"/>
</dbReference>
<dbReference type="Pfam" id="PF14765">
    <property type="entry name" value="PS-DH"/>
    <property type="match status" value="1"/>
</dbReference>
<dbReference type="PROSITE" id="PS52004">
    <property type="entry name" value="KS3_2"/>
    <property type="match status" value="1"/>
</dbReference>
<dbReference type="PANTHER" id="PTHR43775:SF20">
    <property type="entry name" value="HYBRID PKS-NRPS SYNTHETASE APDA"/>
    <property type="match status" value="1"/>
</dbReference>
<dbReference type="GO" id="GO:0004312">
    <property type="term" value="F:fatty acid synthase activity"/>
    <property type="evidence" value="ECO:0007669"/>
    <property type="project" value="TreeGrafter"/>
</dbReference>
<dbReference type="Gene3D" id="3.40.50.720">
    <property type="entry name" value="NAD(P)-binding Rossmann-like Domain"/>
    <property type="match status" value="2"/>
</dbReference>
<evidence type="ECO:0000259" key="14">
    <source>
        <dbReference type="PROSITE" id="PS52019"/>
    </source>
</evidence>
<evidence type="ECO:0000256" key="11">
    <source>
        <dbReference type="SAM" id="MobiDB-lite"/>
    </source>
</evidence>
<dbReference type="Pfam" id="PF00501">
    <property type="entry name" value="AMP-binding"/>
    <property type="match status" value="1"/>
</dbReference>
<dbReference type="CDD" id="cd02440">
    <property type="entry name" value="AdoMet_MTases"/>
    <property type="match status" value="1"/>
</dbReference>
<dbReference type="InterPro" id="IPR016036">
    <property type="entry name" value="Malonyl_transacylase_ACP-bd"/>
</dbReference>
<dbReference type="InterPro" id="IPR014030">
    <property type="entry name" value="Ketoacyl_synth_N"/>
</dbReference>
<keyword evidence="3" id="KW-0436">Ligase</keyword>
<evidence type="ECO:0000256" key="5">
    <source>
        <dbReference type="ARBA" id="ARBA00022679"/>
    </source>
</evidence>
<dbReference type="SUPFAM" id="SSF53335">
    <property type="entry name" value="S-adenosyl-L-methionine-dependent methyltransferases"/>
    <property type="match status" value="1"/>
</dbReference>
<dbReference type="Gene3D" id="1.10.1200.10">
    <property type="entry name" value="ACP-like"/>
    <property type="match status" value="2"/>
</dbReference>
<keyword evidence="1" id="KW-0596">Phosphopantetheine</keyword>
<dbReference type="Pfam" id="PF08242">
    <property type="entry name" value="Methyltransf_12"/>
    <property type="match status" value="1"/>
</dbReference>
<dbReference type="InterPro" id="IPR016039">
    <property type="entry name" value="Thiolase-like"/>
</dbReference>
<dbReference type="SUPFAM" id="SSF52777">
    <property type="entry name" value="CoA-dependent acyltransferases"/>
    <property type="match status" value="2"/>
</dbReference>
<dbReference type="GO" id="GO:0016491">
    <property type="term" value="F:oxidoreductase activity"/>
    <property type="evidence" value="ECO:0007669"/>
    <property type="project" value="UniProtKB-KW"/>
</dbReference>
<dbReference type="Gene3D" id="3.40.50.12780">
    <property type="entry name" value="N-terminal domain of ligase-like"/>
    <property type="match status" value="1"/>
</dbReference>
<dbReference type="Pfam" id="PF02801">
    <property type="entry name" value="Ketoacyl-synt_C"/>
    <property type="match status" value="1"/>
</dbReference>
<feature type="domain" description="Carrier" evidence="12">
    <location>
        <begin position="3526"/>
        <end position="3605"/>
    </location>
</feature>
<dbReference type="InterPro" id="IPR016035">
    <property type="entry name" value="Acyl_Trfase/lysoPLipase"/>
</dbReference>
<dbReference type="PROSITE" id="PS00012">
    <property type="entry name" value="PHOSPHOPANTETHEINE"/>
    <property type="match status" value="1"/>
</dbReference>
<evidence type="ECO:0000256" key="8">
    <source>
        <dbReference type="ARBA" id="ARBA00023268"/>
    </source>
</evidence>
<dbReference type="InterPro" id="IPR032821">
    <property type="entry name" value="PKS_assoc"/>
</dbReference>
<dbReference type="Pfam" id="PF21089">
    <property type="entry name" value="PKS_DH_N"/>
    <property type="match status" value="1"/>
</dbReference>
<evidence type="ECO:0000256" key="6">
    <source>
        <dbReference type="ARBA" id="ARBA00022737"/>
    </source>
</evidence>
<dbReference type="Pfam" id="PF16197">
    <property type="entry name" value="KAsynt_C_assoc"/>
    <property type="match status" value="1"/>
</dbReference>
<sequence length="3955" mass="435654">MPESIAIISTACRFPGGSNSPAKLWELLKEPRDILKPIDESRLRLSKFHHNNGEHHGSTDVQGASYTLEDDCRLFDASFFGISPLEADIMDPQQRILLEVVYEAFEAAGYSLDQMQGSQTSVHVGVMNGDYYDLQMRDPETLPTHTATGTARSILSNRISYAFDLRGASMTIDTACSSSLVALHQAVQGLRNGEATMAVVGGANLLLDPLMYIAESNLHMLSPDSRCKMWDKSANGYARGEGFAAVLLKPLKDAIRDGDHIEGVIRETAVNSDGRTKGITMPSPTAQAAMIRQAYKNAGLDPTVDRCQYFECHGTGTQAGDPVEAQAIRDAFFPLGSDIQDDNKLYVGSIKTIIGHLEGCAGLAGLIKALLAMKHHTIPPNLHFKELSSKVEPFYHNLQIPTKAIPWPETRDKCLRASVNSFGFGGTNAHVILESYEGEKPAPIENSDDKFIGPLVLSANTGVSLIESVKSYADRIRSDPSLDLENLAWILQKKRSSLSSKIFFSGATRQRLIDFMERFVEDSSSVPPETVGNQFQPIDPNETPGILGVFTGQGAQWASMGRGLYRSSHLFRSSIEQCEAVLNKLPDAPSWSLTEQLLAEEGTSRISEAEISQPICTALQIALVDLLRASGVKLDAVVGHSSGEIAATYAAGIINLENAMQIAYYRGFHSYLAKKSVPGAMMAVGLSFADAYRFCNQPEYFGRLKVAASNSPLSVTLSGGADAIMQAKAHFDESKTFARQLKVDTAYHSHLMIPCAEAYLKSLLACDIQIQTPREDCIWTSSVRGDTDLLEDGLEPLKGQYWVDNLLGMVQFSQAVEHSIWHGGPFNVAIEIGPHPALKGPAEQTLKTYFGTVPNYAGLMRRGDDEVEAFSGALGYVWSYLGSSAVDFDGYRRAFDRQTSSHLLKDLPSYGWDHRRAYWRESRVSRNYRLRKDKSHELLGRRTPDDSDQELRWRNIVRLHELPWIQGHLFQGQVLFPGAGYIVMALQAGAEIADQRAVELYEVTDISMDRAMVIPEGTAGVETLFTARLLEKQSKLESSESLSFEFACYFCNDENNGQPVKAAYGRLTILFGESDTQHLPPRLVPASNLVPIDMDRFYTSMTGVGQEYLGVFRSIKEGRRALGFSSTVSSWETENLKGNNYVMHPGFLDVALQTLYVSFASPASGGYWAPYLPVKVGRLSVNPHATYSNGVTTEMEADSFVTTGSSTLLKGDIHVYPKGGAQTTLQIEGLEMKAVSEPQASNDKHLFSETVWRADSSFNLVDLDTEVEDLDDIPLMEALDRTAVYYYRKFLADIGSTDRKTFAWYLQLMTTAAEKLIERAANGDHPVIKPEWLEDSAEFIEELNKTHGESVHLKLIRAVGDNLLKLVAGKVQILEVMIADDMLNRFYVEGYNFSILNNKIGQAMKQITFKNPQAAVLEIGAGTGGTTRSIFDAIDNAYSSYTFTDISTGFFENAEERFRDHSGKMTFKVLDIEKDPQSQGFTENTYDVIIAANVFHATRTLGDTMRHVRSLLKPGGFLLMLEVTGPELLRTHFIMGALSGWWLGGDDGRVLSPALTASQWDELLQETGFSGVDTIFYDTADEAQHSVSFVLSRATDSQVELLRNPLSRIDDIQGEQPILIVGGKSLFTTQIVTDVQKSLSHWKKRIIKAKSLDDVPVSTLVPGTSVLFLGDLDKQVFSDMTPERLMRLQSLFLTAKNVLWITEGRTAKNPEANMIVGVGRTLWTEMAHLKLQFLDIDTDVRSRDISKIITQTFLRLEVLSHPEYDGENSLWQIEPELIYDGEKMLISRILPNKTLNDRHNASRRPIKKTLDLQSAAVDIVQEGKSFMLVPSAHGAFTEGDKIRVKYSLSLYNDTQYPVLLNIGSNSHTDETVINLSTSYSSTLDEAHTISLGSVPCNAQVLELIACNILLDLIRSQIPTQGRVLFYEPPEALVHQLQTDADLKNKEFRFVSTGPKQGSPGWIQLFPRASQTANRLLLPLDTSCVIKFQNASSFNLESILPPNTSILGVSDVLHEFQSKLHKKVPSYLSDLHQLSSDLTHTQMMTVSSLLESSPESLPSFFIIDWSDSGILNVALKPLDVSKAFSSNKTYLLVGMTKELGLSLAQWMVKNGARHLALTSRSGSVEDPGWVPALKAHGANVQLFSMDVADLESVTEVVETINKTMPPIAGVCNAAMVLSDGLFADMSFDVLQNTLKPKVDGSRNLDQVFYDTPLDFFVLFSSMASIIGNPGQSNYHAANLYMEGLCGQRRSRGLAASAMHIGMVADIGYVARRGQSMEDHLRKMFFLPLSESDVHQLFAESILASQDTVYGLEPFVDSPEAPKRPPWEGNPRFSHFMRKEASSNEVSKDRALDTDYKQRLQSDESEDSLIEMVQQIFGRKLEAMMQLSPNSINLNVPLIDLGVDSLLAVEIRSWFLKKLGMDVPVLKVLSGDTTAQLCEDATRRFLGLKLKQNSASKPEQQPEVLKVKTKAPISESSSKFLSIETPALQASTASNSSGHEDDSAHSSGDSISVPDIHTPNEECSQNSFNSSSTNLVEYEAEVLEFGLNQTIKEAEIMSHAQSRLYVAQNYVNDPTTYNVTVTYQIRGNLQIPRFKQALNSVMTHHESLRTCFFKDDNTGLLKQGVLPSPSYNLRIVQSKQDDAVDREIALFKEKHWDLEHGRTFGVSLIVQSPEVSTVIFSYHHLVMDGVSWHLFLRDLSTAYQLRPLVKASSSYIHFAKKQQAAMESGDFAGDLLFWKQLHDQPAEPLQLLPITSVVARKPLTQYSSHVQSRVIDSELVSRIKQASKDLRVTPFHFHLSIVQLILSRFLALDDICIGVTDANRLDEDFSETVGFFLNLLPLRFQVDQNSTFGQLAANTSRKALEGLAHSAVPFDVILDHLDVARSPAYSPLFQVAVNYRVGALLKTSMGDCEIELTQVEDAKNPYDISFGVTEITSGTCLIELTCQNALYTVEDSQTLMEIYIHLLETLSSNTDLKVKDCPLFDSNAISQAIEVGKGPDVSYDWPPTLSARFSEVQRAYLNDIAVKDGFRDASYSQLSDEANGITQLILAQGGSPGAHIAVLCEPSVDSVASMLAILQAGCVYIPLDLSLPAARHISILNDCDPAIVIVHEATNEAGMQLIAASQTKAQLLNVSDIKAKDVQVSIQAQADAPAFILYTSGSTGKPKGVVLSQANFANHLAVKTQELLIEREVVLQQSSLGFDMSIIQTFVALANGGELVIAPREKRGDPIALSELMQKEGVTFTIATPTEYLMLLRNGEEYLKKCTSWQQACMGGEVVSSQLLHQFRSSQISVKQLTNCYGPTEITAAATFQDLSPALTDASFQVTEGLIGKVLPNYSVKILDSDGKAAPLGVCGEIAIGGQGVASGYLHLPEMTAENFVLDSSSTQKDAKMYRTGDKGRLRRDGSLEFLGRLDQDSQIKLRGLRIELGEIEHVLVQAGEGLFSDVVVTVKGDPAVLVAYVVLNKDRAADRATFQAILPKLPLPQYMIPAAIQVLERLPTNASGKTDRKAVASLDFVLVAEGSHSNERLDLSEGELLLLWQKVLLNTNEPHTLDRNSDFFLHGGNSLLLMKLQGAIKDSMDISVPISELYQVSTLGMMAAHLRNKRDELATEFEPIDWELETAIPDHILAISQDSQPSTPLSAGGHEIVLTGSTNFLGGAVLKALLKEPTVKKVHCITVPSDQSNKLPVHPKVVHYQGTLLSPTLGLSETERLKLQTSATCIIHAGANGHCLNNYSSLRVPNLHSTHFLASLALPRGIPIHFISSNRVALLSGSMQPAAESMSKFTPRTDGAEGFTVAKWASERFLETLAEKAHLPVTIHRHCILTGDEAPNEDAVNGVMKYSSLTRTVPLFANFDGFFDLKDVHAAAADIAANVLSEDSTDRSVRFIHHSSGIKVPISDFKKHLEKLYSGVFEEVTMDEWIGKVLEAGIDPLITSYLQAMAEKEEVIQFPFLGVS</sequence>
<name>A0A0G0AI25_TRIHA</name>
<evidence type="ECO:0000256" key="4">
    <source>
        <dbReference type="ARBA" id="ARBA00022603"/>
    </source>
</evidence>
<dbReference type="SMART" id="SM00822">
    <property type="entry name" value="PKS_KR"/>
    <property type="match status" value="1"/>
</dbReference>
<evidence type="ECO:0000259" key="13">
    <source>
        <dbReference type="PROSITE" id="PS52004"/>
    </source>
</evidence>
<dbReference type="NCBIfam" id="TIGR01733">
    <property type="entry name" value="AA-adenyl-dom"/>
    <property type="match status" value="1"/>
</dbReference>
<dbReference type="GO" id="GO:0008168">
    <property type="term" value="F:methyltransferase activity"/>
    <property type="evidence" value="ECO:0007669"/>
    <property type="project" value="UniProtKB-KW"/>
</dbReference>
<keyword evidence="5" id="KW-0808">Transferase</keyword>
<dbReference type="OrthoDB" id="416786at2759"/>
<dbReference type="SUPFAM" id="SSF55048">
    <property type="entry name" value="Probable ACP-binding domain of malonyl-CoA ACP transacylase"/>
    <property type="match status" value="1"/>
</dbReference>
<dbReference type="InterPro" id="IPR057326">
    <property type="entry name" value="KR_dom"/>
</dbReference>
<feature type="domain" description="PKS/mFAS DH" evidence="14">
    <location>
        <begin position="936"/>
        <end position="1241"/>
    </location>
</feature>
<dbReference type="InterPro" id="IPR009081">
    <property type="entry name" value="PP-bd_ACP"/>
</dbReference>
<dbReference type="InterPro" id="IPR020807">
    <property type="entry name" value="PKS_DH"/>
</dbReference>
<dbReference type="CDD" id="cd00833">
    <property type="entry name" value="PKS"/>
    <property type="match status" value="1"/>
</dbReference>
<evidence type="ECO:0000256" key="10">
    <source>
        <dbReference type="PROSITE-ProRule" id="PRU01363"/>
    </source>
</evidence>
<dbReference type="Gene3D" id="3.30.559.30">
    <property type="entry name" value="Nonribosomal peptide synthetase, condensation domain"/>
    <property type="match status" value="1"/>
</dbReference>
<dbReference type="InterPro" id="IPR013217">
    <property type="entry name" value="Methyltransf_12"/>
</dbReference>
<dbReference type="InterPro" id="IPR050091">
    <property type="entry name" value="PKS_NRPS_Biosynth_Enz"/>
</dbReference>
<dbReference type="InterPro" id="IPR049552">
    <property type="entry name" value="PKS_DH_N"/>
</dbReference>
<reference evidence="16" key="1">
    <citation type="journal article" date="2015" name="Genome Announc.">
        <title>Draft whole-genome sequence of the biocontrol agent Trichoderma harzianum T6776.</title>
        <authorList>
            <person name="Baroncelli R."/>
            <person name="Piaggeschi G."/>
            <person name="Fiorini L."/>
            <person name="Bertolini E."/>
            <person name="Zapparata A."/>
            <person name="Pe M.E."/>
            <person name="Sarrocco S."/>
            <person name="Vannacci G."/>
        </authorList>
    </citation>
    <scope>NUCLEOTIDE SEQUENCE [LARGE SCALE GENOMIC DNA]</scope>
    <source>
        <strain evidence="16">T6776</strain>
    </source>
</reference>
<dbReference type="Proteomes" id="UP000034112">
    <property type="component" value="Unassembled WGS sequence"/>
</dbReference>
<dbReference type="Pfam" id="PF00550">
    <property type="entry name" value="PP-binding"/>
    <property type="match status" value="2"/>
</dbReference>
<dbReference type="Pfam" id="PF00109">
    <property type="entry name" value="ketoacyl-synt"/>
    <property type="match status" value="1"/>
</dbReference>
<evidence type="ECO:0000256" key="9">
    <source>
        <dbReference type="ARBA" id="ARBA00029443"/>
    </source>
</evidence>
<dbReference type="Gene3D" id="3.40.47.10">
    <property type="match status" value="1"/>
</dbReference>
<dbReference type="GO" id="GO:0016874">
    <property type="term" value="F:ligase activity"/>
    <property type="evidence" value="ECO:0007669"/>
    <property type="project" value="UniProtKB-KW"/>
</dbReference>
<dbReference type="PANTHER" id="PTHR43775">
    <property type="entry name" value="FATTY ACID SYNTHASE"/>
    <property type="match status" value="1"/>
</dbReference>
<keyword evidence="6" id="KW-0677">Repeat</keyword>
<dbReference type="InterPro" id="IPR013120">
    <property type="entry name" value="FAR_NAD-bd"/>
</dbReference>
<dbReference type="InterPro" id="IPR014043">
    <property type="entry name" value="Acyl_transferase_dom"/>
</dbReference>
<feature type="region of interest" description="N-terminal hotdog fold" evidence="10">
    <location>
        <begin position="936"/>
        <end position="1074"/>
    </location>
</feature>
<dbReference type="InterPro" id="IPR010071">
    <property type="entry name" value="AA_adenyl_dom"/>
</dbReference>
<feature type="active site" description="Proton acceptor; for dehydratase activity" evidence="10">
    <location>
        <position position="968"/>
    </location>
</feature>
<dbReference type="Gene3D" id="3.30.559.10">
    <property type="entry name" value="Chloramphenicol acetyltransferase-like domain"/>
    <property type="match status" value="1"/>
</dbReference>
<dbReference type="GO" id="GO:0006633">
    <property type="term" value="P:fatty acid biosynthetic process"/>
    <property type="evidence" value="ECO:0007669"/>
    <property type="project" value="TreeGrafter"/>
</dbReference>
<comment type="caution">
    <text evidence="15">The sequence shown here is derived from an EMBL/GenBank/DDBJ whole genome shotgun (WGS) entry which is preliminary data.</text>
</comment>
<gene>
    <name evidence="15" type="ORF">THAR02_03289</name>
</gene>
<dbReference type="InterPro" id="IPR036736">
    <property type="entry name" value="ACP-like_sf"/>
</dbReference>
<dbReference type="GO" id="GO:0032259">
    <property type="term" value="P:methylation"/>
    <property type="evidence" value="ECO:0007669"/>
    <property type="project" value="UniProtKB-KW"/>
</dbReference>
<feature type="domain" description="Ketosynthase family 3 (KS3)" evidence="13">
    <location>
        <begin position="2"/>
        <end position="435"/>
    </location>
</feature>
<dbReference type="InterPro" id="IPR001242">
    <property type="entry name" value="Condensation_dom"/>
</dbReference>
<evidence type="ECO:0000256" key="3">
    <source>
        <dbReference type="ARBA" id="ARBA00022598"/>
    </source>
</evidence>
<dbReference type="SMART" id="SM00825">
    <property type="entry name" value="PKS_KS"/>
    <property type="match status" value="1"/>
</dbReference>
<dbReference type="EMBL" id="JOKZ01000072">
    <property type="protein sequence ID" value="KKP04599.1"/>
    <property type="molecule type" value="Genomic_DNA"/>
</dbReference>
<dbReference type="SMART" id="SM00823">
    <property type="entry name" value="PKS_PP"/>
    <property type="match status" value="2"/>
</dbReference>
<keyword evidence="2" id="KW-0597">Phosphoprotein</keyword>
<evidence type="ECO:0000256" key="7">
    <source>
        <dbReference type="ARBA" id="ARBA00023002"/>
    </source>
</evidence>
<dbReference type="PROSITE" id="PS52019">
    <property type="entry name" value="PKS_MFAS_DH"/>
    <property type="match status" value="1"/>
</dbReference>
<dbReference type="InterPro" id="IPR023213">
    <property type="entry name" value="CAT-like_dom_sf"/>
</dbReference>